<protein>
    <submittedName>
        <fullName evidence="2">Aldo/keto reductase</fullName>
    </submittedName>
</protein>
<name>A0A559KA65_9BACL</name>
<gene>
    <name evidence="2" type="ORF">FPZ49_16080</name>
</gene>
<dbReference type="Pfam" id="PF00248">
    <property type="entry name" value="Aldo_ket_red"/>
    <property type="match status" value="1"/>
</dbReference>
<reference evidence="2 3" key="1">
    <citation type="submission" date="2019-07" db="EMBL/GenBank/DDBJ databases">
        <authorList>
            <person name="Kim J."/>
        </authorList>
    </citation>
    <scope>NUCLEOTIDE SEQUENCE [LARGE SCALE GENOMIC DNA]</scope>
    <source>
        <strain evidence="2 3">JC52</strain>
    </source>
</reference>
<accession>A0A559KA65</accession>
<dbReference type="PANTHER" id="PTHR43364">
    <property type="entry name" value="NADH-SPECIFIC METHYLGLYOXAL REDUCTASE-RELATED"/>
    <property type="match status" value="1"/>
</dbReference>
<dbReference type="EMBL" id="VNJI01000018">
    <property type="protein sequence ID" value="TVY08999.1"/>
    <property type="molecule type" value="Genomic_DNA"/>
</dbReference>
<evidence type="ECO:0000259" key="1">
    <source>
        <dbReference type="Pfam" id="PF00248"/>
    </source>
</evidence>
<dbReference type="Proteomes" id="UP000317036">
    <property type="component" value="Unassembled WGS sequence"/>
</dbReference>
<comment type="caution">
    <text evidence="2">The sequence shown here is derived from an EMBL/GenBank/DDBJ whole genome shotgun (WGS) entry which is preliminary data.</text>
</comment>
<organism evidence="2 3">
    <name type="scientific">Paenibacillus cremeus</name>
    <dbReference type="NCBI Taxonomy" id="2163881"/>
    <lineage>
        <taxon>Bacteria</taxon>
        <taxon>Bacillati</taxon>
        <taxon>Bacillota</taxon>
        <taxon>Bacilli</taxon>
        <taxon>Bacillales</taxon>
        <taxon>Paenibacillaceae</taxon>
        <taxon>Paenibacillus</taxon>
    </lineage>
</organism>
<sequence length="326" mass="35634">MTTKPLALHKHGIQASRLVLGCMGLGGGANQNPLTADDFKKAHEAVEAALAVGINMFDHANIYAMGKAEQAFGQVLKERPELRDRIILQSKCGIRRVEGPGRPGRYDFSEAHILESVDGILSRLGVEALDILLLHRPDPLMEPEEVASAFGKLKQAGKVRSFGVSNMSPSQIRLLSSCLDEPLVANQLELNLAALDWVDASVLVNQKAGAQVNFPEGLLEYCRLEHIQVQSWSPLARGVFAGCNLDAQSESIRQAAALVQELARQKEVSTEAIVLAWLMRHPAGIQPVIGTTSPDRIRACAKAERITLSREEWYDLYVTSRGSKMP</sequence>
<evidence type="ECO:0000313" key="2">
    <source>
        <dbReference type="EMBL" id="TVY08999.1"/>
    </source>
</evidence>
<dbReference type="InterPro" id="IPR036812">
    <property type="entry name" value="NAD(P)_OxRdtase_dom_sf"/>
</dbReference>
<dbReference type="CDD" id="cd19092">
    <property type="entry name" value="AKR_BsYcsN_EcYdhF-like"/>
    <property type="match status" value="1"/>
</dbReference>
<dbReference type="SUPFAM" id="SSF51430">
    <property type="entry name" value="NAD(P)-linked oxidoreductase"/>
    <property type="match status" value="1"/>
</dbReference>
<keyword evidence="3" id="KW-1185">Reference proteome</keyword>
<feature type="domain" description="NADP-dependent oxidoreductase" evidence="1">
    <location>
        <begin position="18"/>
        <end position="313"/>
    </location>
</feature>
<dbReference type="GO" id="GO:0005829">
    <property type="term" value="C:cytosol"/>
    <property type="evidence" value="ECO:0007669"/>
    <property type="project" value="TreeGrafter"/>
</dbReference>
<evidence type="ECO:0000313" key="3">
    <source>
        <dbReference type="Proteomes" id="UP000317036"/>
    </source>
</evidence>
<dbReference type="OrthoDB" id="9773828at2"/>
<dbReference type="AlphaFoldDB" id="A0A559KA65"/>
<dbReference type="Gene3D" id="3.20.20.100">
    <property type="entry name" value="NADP-dependent oxidoreductase domain"/>
    <property type="match status" value="1"/>
</dbReference>
<dbReference type="RefSeq" id="WP_144848436.1">
    <property type="nucleotide sequence ID" value="NZ_VNJI01000018.1"/>
</dbReference>
<dbReference type="InterPro" id="IPR023210">
    <property type="entry name" value="NADP_OxRdtase_dom"/>
</dbReference>
<dbReference type="PANTHER" id="PTHR43364:SF1">
    <property type="entry name" value="OXIDOREDUCTASE YDHF"/>
    <property type="match status" value="1"/>
</dbReference>
<dbReference type="InterPro" id="IPR050523">
    <property type="entry name" value="AKR_Detox_Biosynth"/>
</dbReference>
<proteinExistence type="predicted"/>